<feature type="region of interest" description="Disordered" evidence="15">
    <location>
        <begin position="238"/>
        <end position="284"/>
    </location>
</feature>
<evidence type="ECO:0000256" key="9">
    <source>
        <dbReference type="ARBA" id="ARBA00023180"/>
    </source>
</evidence>
<dbReference type="Pfam" id="PF06702">
    <property type="entry name" value="Fam20C"/>
    <property type="match status" value="1"/>
</dbReference>
<keyword evidence="16" id="KW-1133">Transmembrane helix</keyword>
<keyword evidence="11" id="KW-0539">Nucleus</keyword>
<feature type="domain" description="FAM20 C-terminal" evidence="17">
    <location>
        <begin position="547"/>
        <end position="758"/>
    </location>
</feature>
<evidence type="ECO:0000256" key="13">
    <source>
        <dbReference type="PIRSR" id="PIRSR624869-2"/>
    </source>
</evidence>
<comment type="similarity">
    <text evidence="3">Belongs to the PRP38 family.</text>
</comment>
<evidence type="ECO:0000256" key="3">
    <source>
        <dbReference type="ARBA" id="ARBA00006164"/>
    </source>
</evidence>
<evidence type="ECO:0000256" key="11">
    <source>
        <dbReference type="ARBA" id="ARBA00023242"/>
    </source>
</evidence>
<feature type="binding site" evidence="13">
    <location>
        <position position="668"/>
    </location>
    <ligand>
        <name>ATP</name>
        <dbReference type="ChEBI" id="CHEBI:30616"/>
    </ligand>
</feature>
<evidence type="ECO:0000256" key="14">
    <source>
        <dbReference type="PIRSR" id="PIRSR624869-3"/>
    </source>
</evidence>
<keyword evidence="9" id="KW-0325">Glycoprotein</keyword>
<feature type="region of interest" description="Disordered" evidence="15">
    <location>
        <begin position="1"/>
        <end position="34"/>
    </location>
</feature>
<evidence type="ECO:0000256" key="7">
    <source>
        <dbReference type="ARBA" id="ARBA00023034"/>
    </source>
</evidence>
<evidence type="ECO:0000313" key="18">
    <source>
        <dbReference type="EMBL" id="KMR05345.1"/>
    </source>
</evidence>
<keyword evidence="19" id="KW-1185">Reference proteome</keyword>
<keyword evidence="14" id="KW-0479">Metal-binding</keyword>
<dbReference type="PANTHER" id="PTHR12450">
    <property type="entry name" value="DENTIN MATRIX PROTEIN 4 PROTEIN FAM20"/>
    <property type="match status" value="1"/>
</dbReference>
<evidence type="ECO:0000256" key="2">
    <source>
        <dbReference type="ARBA" id="ARBA00004555"/>
    </source>
</evidence>
<evidence type="ECO:0000256" key="6">
    <source>
        <dbReference type="ARBA" id="ARBA00022728"/>
    </source>
</evidence>
<evidence type="ECO:0000256" key="10">
    <source>
        <dbReference type="ARBA" id="ARBA00023187"/>
    </source>
</evidence>
<keyword evidence="13" id="KW-0547">Nucleotide-binding</keyword>
<keyword evidence="6" id="KW-0747">Spliceosome</keyword>
<dbReference type="OrthoDB" id="8583677at2759"/>
<dbReference type="InterPro" id="IPR005037">
    <property type="entry name" value="PRP38"/>
</dbReference>
<feature type="binding site" evidence="13">
    <location>
        <begin position="579"/>
        <end position="582"/>
    </location>
    <ligand>
        <name>ATP</name>
        <dbReference type="ChEBI" id="CHEBI:30616"/>
    </ligand>
</feature>
<feature type="compositionally biased region" description="Basic and acidic residues" evidence="15">
    <location>
        <begin position="358"/>
        <end position="368"/>
    </location>
</feature>
<gene>
    <name evidence="18" type="ORF">RF55_48</name>
</gene>
<keyword evidence="16" id="KW-0812">Transmembrane</keyword>
<dbReference type="GO" id="GO:0046872">
    <property type="term" value="F:metal ion binding"/>
    <property type="evidence" value="ECO:0007669"/>
    <property type="project" value="UniProtKB-KW"/>
</dbReference>
<comment type="cofactor">
    <cofactor evidence="14">
        <name>Mn(2+)</name>
        <dbReference type="ChEBI" id="CHEBI:29035"/>
    </cofactor>
</comment>
<evidence type="ECO:0000256" key="1">
    <source>
        <dbReference type="ARBA" id="ARBA00004123"/>
    </source>
</evidence>
<keyword evidence="8" id="KW-1015">Disulfide bond</keyword>
<comment type="similarity">
    <text evidence="4">Belongs to the FAM20 family.</text>
</comment>
<dbReference type="GO" id="GO:0008380">
    <property type="term" value="P:RNA splicing"/>
    <property type="evidence" value="ECO:0007669"/>
    <property type="project" value="UniProtKB-KW"/>
</dbReference>
<dbReference type="EMBL" id="LBMM01000015">
    <property type="protein sequence ID" value="KMR05345.1"/>
    <property type="molecule type" value="Genomic_DNA"/>
</dbReference>
<dbReference type="GO" id="GO:0016301">
    <property type="term" value="F:kinase activity"/>
    <property type="evidence" value="ECO:0007669"/>
    <property type="project" value="UniProtKB-KW"/>
</dbReference>
<feature type="binding site" evidence="13">
    <location>
        <position position="464"/>
    </location>
    <ligand>
        <name>ATP</name>
        <dbReference type="ChEBI" id="CHEBI:30616"/>
    </ligand>
</feature>
<accession>A0A0J7LB91</accession>
<proteinExistence type="inferred from homology"/>
<organism evidence="18 19">
    <name type="scientific">Lasius niger</name>
    <name type="common">Black garden ant</name>
    <dbReference type="NCBI Taxonomy" id="67767"/>
    <lineage>
        <taxon>Eukaryota</taxon>
        <taxon>Metazoa</taxon>
        <taxon>Ecdysozoa</taxon>
        <taxon>Arthropoda</taxon>
        <taxon>Hexapoda</taxon>
        <taxon>Insecta</taxon>
        <taxon>Pterygota</taxon>
        <taxon>Neoptera</taxon>
        <taxon>Endopterygota</taxon>
        <taxon>Hymenoptera</taxon>
        <taxon>Apocrita</taxon>
        <taxon>Aculeata</taxon>
        <taxon>Formicoidea</taxon>
        <taxon>Formicidae</taxon>
        <taxon>Formicinae</taxon>
        <taxon>Lasius</taxon>
        <taxon>Lasius</taxon>
    </lineage>
</organism>
<keyword evidence="18" id="KW-0808">Transferase</keyword>
<evidence type="ECO:0000256" key="16">
    <source>
        <dbReference type="SAM" id="Phobius"/>
    </source>
</evidence>
<keyword evidence="14" id="KW-0464">Manganese</keyword>
<comment type="caution">
    <text evidence="18">The sequence shown here is derived from an EMBL/GenBank/DDBJ whole genome shotgun (WGS) entry which is preliminary data.</text>
</comment>
<feature type="binding site" evidence="13">
    <location>
        <position position="480"/>
    </location>
    <ligand>
        <name>ATP</name>
        <dbReference type="ChEBI" id="CHEBI:30616"/>
    </ligand>
</feature>
<keyword evidence="13" id="KW-0067">ATP-binding</keyword>
<dbReference type="GO" id="GO:0005681">
    <property type="term" value="C:spliceosomal complex"/>
    <property type="evidence" value="ECO:0007669"/>
    <property type="project" value="UniProtKB-KW"/>
</dbReference>
<evidence type="ECO:0000256" key="15">
    <source>
        <dbReference type="SAM" id="MobiDB-lite"/>
    </source>
</evidence>
<dbReference type="GO" id="GO:0005524">
    <property type="term" value="F:ATP binding"/>
    <property type="evidence" value="ECO:0007669"/>
    <property type="project" value="UniProtKB-KW"/>
</dbReference>
<name>A0A0J7LB91_LASNI</name>
<evidence type="ECO:0000256" key="4">
    <source>
        <dbReference type="ARBA" id="ARBA00006557"/>
    </source>
</evidence>
<feature type="region of interest" description="Disordered" evidence="15">
    <location>
        <begin position="340"/>
        <end position="368"/>
    </location>
</feature>
<keyword evidence="18" id="KW-0418">Kinase</keyword>
<dbReference type="GO" id="GO:0016773">
    <property type="term" value="F:phosphotransferase activity, alcohol group as acceptor"/>
    <property type="evidence" value="ECO:0007669"/>
    <property type="project" value="TreeGrafter"/>
</dbReference>
<feature type="binding site" evidence="13">
    <location>
        <position position="653"/>
    </location>
    <ligand>
        <name>ATP</name>
        <dbReference type="ChEBI" id="CHEBI:30616"/>
    </ligand>
</feature>
<comment type="subcellular location">
    <subcellularLocation>
        <location evidence="2">Golgi apparatus</location>
    </subcellularLocation>
    <subcellularLocation>
        <location evidence="1">Nucleus</location>
    </subcellularLocation>
</comment>
<dbReference type="AlphaFoldDB" id="A0A0J7LB91"/>
<feature type="compositionally biased region" description="Basic and acidic residues" evidence="15">
    <location>
        <begin position="21"/>
        <end position="33"/>
    </location>
</feature>
<evidence type="ECO:0000256" key="8">
    <source>
        <dbReference type="ARBA" id="ARBA00023157"/>
    </source>
</evidence>
<dbReference type="PANTHER" id="PTHR12450:SF14">
    <property type="entry name" value="GLYCOSAMINOGLYCAN XYLOSYLKINASE"/>
    <property type="match status" value="1"/>
</dbReference>
<dbReference type="CDD" id="cd10470">
    <property type="entry name" value="FAM20B_C"/>
    <property type="match status" value="1"/>
</dbReference>
<dbReference type="Pfam" id="PF03371">
    <property type="entry name" value="PRP38"/>
    <property type="match status" value="1"/>
</dbReference>
<keyword evidence="5" id="KW-0507">mRNA processing</keyword>
<dbReference type="GO" id="GO:0005794">
    <property type="term" value="C:Golgi apparatus"/>
    <property type="evidence" value="ECO:0007669"/>
    <property type="project" value="UniProtKB-SubCell"/>
</dbReference>
<feature type="active site" evidence="12">
    <location>
        <position position="648"/>
    </location>
</feature>
<keyword evidence="7" id="KW-0333">Golgi apparatus</keyword>
<feature type="binding site" evidence="14">
    <location>
        <position position="668"/>
    </location>
    <ligand>
        <name>Mn(2+)</name>
        <dbReference type="ChEBI" id="CHEBI:29035"/>
    </ligand>
</feature>
<dbReference type="STRING" id="67767.A0A0J7LB91"/>
<dbReference type="PaxDb" id="67767-A0A0J7LB91"/>
<dbReference type="InterPro" id="IPR024869">
    <property type="entry name" value="FAM20"/>
</dbReference>
<evidence type="ECO:0000256" key="12">
    <source>
        <dbReference type="PIRSR" id="PIRSR624869-1"/>
    </source>
</evidence>
<dbReference type="GO" id="GO:0006397">
    <property type="term" value="P:mRNA processing"/>
    <property type="evidence" value="ECO:0007669"/>
    <property type="project" value="UniProtKB-KW"/>
</dbReference>
<reference evidence="18 19" key="1">
    <citation type="submission" date="2015-04" db="EMBL/GenBank/DDBJ databases">
        <title>Lasius niger genome sequencing.</title>
        <authorList>
            <person name="Konorov E.A."/>
            <person name="Nikitin M.A."/>
            <person name="Kirill M.V."/>
            <person name="Chang P."/>
        </authorList>
    </citation>
    <scope>NUCLEOTIDE SEQUENCE [LARGE SCALE GENOMIC DNA]</scope>
    <source>
        <tissue evidence="18">Whole</tissue>
    </source>
</reference>
<evidence type="ECO:0000259" key="17">
    <source>
        <dbReference type="Pfam" id="PF06702"/>
    </source>
</evidence>
<evidence type="ECO:0000256" key="5">
    <source>
        <dbReference type="ARBA" id="ARBA00022664"/>
    </source>
</evidence>
<feature type="transmembrane region" description="Helical" evidence="16">
    <location>
        <begin position="306"/>
        <end position="329"/>
    </location>
</feature>
<keyword evidence="10" id="KW-0508">mRNA splicing</keyword>
<keyword evidence="16" id="KW-0472">Membrane</keyword>
<evidence type="ECO:0000313" key="19">
    <source>
        <dbReference type="Proteomes" id="UP000036403"/>
    </source>
</evidence>
<sequence length="767" mass="87791">MQAQEAEGADGSPWNNSSGCDEDRRPVQKEGKKSNVLPLWGNERTMNLNPLILTNIQSSHYFKVNLYELKTYHEVIDEIYYKVSHLEPWEKGSRKTAGQTGMCGGRFMQVRGVGAGGIVSTAYCLLYKLFTLRLTRKQLNGLINHPDSPYIRALGFMYIRYTQPPADLFSWYSDYLEDEEDLDVKAGGGQTMKMGDILKQFLTKLEWFSTLFPRIPVPIQKDLELRLAERFPQQQVNARNAKPPITLNSHGKYGNKDSRNKDNGNLMPRNQQPRHIPDSEAQWGEAERTSHWRARCVYVMIGRRCAFFALSILLILVLSVNVYFIRMIVETSSTSRRIYSRNLPEPKSGQDSFTSSRSNEKDLQDRPQLRSITKDISEKIKEEVRTLPSKYFKQNTSYTLVLERLLAELRIMPNVREDIWNIPNNNWPDAHQLIPPAAPELGTILEVLRRSKVVRADNAPLGTQLKLMLNLENDIKALFKPQWYSRDAIIHGPVYHGKDRHNAEVAAFYLSSLLALRRVPLTVIRKLDLVEEVRDLATPALYATMYQEGNDTCLYGVCHYCSLTDPVCGSGGVLEGALIFWLPRYLRLIKHRHPWQRTYKKNKLAAWEVDEAYCDKVMDSKTYSPQSSSRLLDLIDTAIFDFLMDNGDRHHYELAQNNFHNPAVLLIDNGKSLGNPDVDHLDILAPLYQCCIIHKTTWDRLRLFSGGSLSIALGRLAAHEAEIADVLPLITEAHLSAMDRRLLIIYAVVESCLKKKKYVSNVILDHR</sequence>
<dbReference type="InterPro" id="IPR009581">
    <property type="entry name" value="FAM20_C"/>
</dbReference>
<dbReference type="Proteomes" id="UP000036403">
    <property type="component" value="Unassembled WGS sequence"/>
</dbReference>
<protein>
    <submittedName>
        <fullName evidence="18">Glycosaminoglycan xylosylkinase-like protein</fullName>
    </submittedName>
</protein>
<feature type="binding site" evidence="14">
    <location>
        <position position="499"/>
    </location>
    <ligand>
        <name>Mn(2+)</name>
        <dbReference type="ChEBI" id="CHEBI:29035"/>
    </ligand>
</feature>